<dbReference type="GO" id="GO:0005634">
    <property type="term" value="C:nucleus"/>
    <property type="evidence" value="ECO:0007669"/>
    <property type="project" value="TreeGrafter"/>
</dbReference>
<dbReference type="InterPro" id="IPR013535">
    <property type="entry name" value="PUL_dom"/>
</dbReference>
<dbReference type="Gene3D" id="1.25.10.10">
    <property type="entry name" value="Leucine-rich Repeat Variant"/>
    <property type="match status" value="1"/>
</dbReference>
<dbReference type="Gene3D" id="3.10.20.870">
    <property type="entry name" value="PFU (PLAA family ubiquitin binding), C-terminal domain"/>
    <property type="match status" value="2"/>
</dbReference>
<reference evidence="9" key="1">
    <citation type="journal article" date="2011" name="Genome Res.">
        <title>Deep small RNA sequencing from the nematode Ascaris reveals conservation, functional diversification, and novel developmental profiles.</title>
        <authorList>
            <person name="Wang J."/>
            <person name="Czech B."/>
            <person name="Crunk A."/>
            <person name="Wallace A."/>
            <person name="Mitreva M."/>
            <person name="Hannon G.J."/>
            <person name="Davis R.E."/>
        </authorList>
    </citation>
    <scope>NUCLEOTIDE SEQUENCE</scope>
</reference>
<dbReference type="InterPro" id="IPR011989">
    <property type="entry name" value="ARM-like"/>
</dbReference>
<evidence type="ECO:0000259" key="8">
    <source>
        <dbReference type="PROSITE" id="PS51396"/>
    </source>
</evidence>
<dbReference type="InterPro" id="IPR001680">
    <property type="entry name" value="WD40_rpt"/>
</dbReference>
<dbReference type="InterPro" id="IPR038122">
    <property type="entry name" value="PFU_sf"/>
</dbReference>
<dbReference type="Gene3D" id="2.130.10.10">
    <property type="entry name" value="YVTN repeat-like/Quinoprotein amine dehydrogenase"/>
    <property type="match status" value="1"/>
</dbReference>
<dbReference type="InterPro" id="IPR036322">
    <property type="entry name" value="WD40_repeat_dom_sf"/>
</dbReference>
<dbReference type="PRINTS" id="PR00320">
    <property type="entry name" value="GPROTEINBRPT"/>
</dbReference>
<dbReference type="GO" id="GO:0010992">
    <property type="term" value="P:ubiquitin recycling"/>
    <property type="evidence" value="ECO:0007669"/>
    <property type="project" value="TreeGrafter"/>
</dbReference>
<evidence type="ECO:0000256" key="5">
    <source>
        <dbReference type="ARBA" id="ARBA00022737"/>
    </source>
</evidence>
<feature type="repeat" description="WD" evidence="6">
    <location>
        <begin position="15"/>
        <end position="55"/>
    </location>
</feature>
<dbReference type="AlphaFoldDB" id="F1KVI9"/>
<dbReference type="GO" id="GO:0043130">
    <property type="term" value="F:ubiquitin binding"/>
    <property type="evidence" value="ECO:0007669"/>
    <property type="project" value="TreeGrafter"/>
</dbReference>
<dbReference type="InterPro" id="IPR020472">
    <property type="entry name" value="WD40_PAC1"/>
</dbReference>
<dbReference type="GO" id="GO:0005737">
    <property type="term" value="C:cytoplasm"/>
    <property type="evidence" value="ECO:0007669"/>
    <property type="project" value="UniProtKB-SubCell"/>
</dbReference>
<dbReference type="SMART" id="SM00320">
    <property type="entry name" value="WD40"/>
    <property type="match status" value="7"/>
</dbReference>
<name>F1KVI9_ASCSU</name>
<evidence type="ECO:0000259" key="7">
    <source>
        <dbReference type="PROSITE" id="PS51394"/>
    </source>
</evidence>
<proteinExistence type="evidence at transcript level"/>
<feature type="domain" description="PUL" evidence="8">
    <location>
        <begin position="525"/>
        <end position="803"/>
    </location>
</feature>
<dbReference type="PANTHER" id="PTHR19849:SF0">
    <property type="entry name" value="PHOSPHOLIPASE A-2-ACTIVATING PROTEIN"/>
    <property type="match status" value="1"/>
</dbReference>
<sequence length="808" mass="88793">MSGGCVAPFTFSRVISAHSSDVKSVSATSTGLLLSGSRDGTAKIFNERAGEYSEMLCMKQSAEVAVNAVAFHQLATGWLAFVGRMDGSIAVFSSECVEPIRFLRQHTNNVCALHVDSANDKLVSGSWDNNAIVWSISDSANFMVLIGHKMTVWAIASITDKPNYYLTGSADMTIKLWNGNTLVNTFTGHEDVVRCIAILSSNIFVSASNDCTIRVWDLDARVCLRKYTSFACEYIFGMTVVGSGSERMLANCGESGFVELWAVDSELQLFHSQFLRTPAQSVWSIVALSNGDIAAGGNDGNIYIFTTNERRKATCNELQAFDANVAKRVAEAEALLAAQQQEVVKIKVALGEGEPDMELRYRKGTDPAEAAETFIKENNMPAAFIGEITEYIKANIPEARRAAAKQAARMQAAQHVIVDGQKWDYLFDVTTEDGRVLKLPYNVGEDPNWAARRFVEKNNLPIQFVHKVSALLCKQLPQASITPNNSIAFVDPYTGVGRYIPGTISATHDAPAAGLLTDKKRPRGEFVPLREFFRFGFEKVSSKAIAKLKEMNELQVDHRLTREQLVALEDILTNSTYQVTDVHISAINTGLLWTHHTIVPIIDAFRLALLNPQFNEIYCTVKKEANEESRGRETLRQLNALLVGDVSDPVRVLVCRTVANAAIHKWGREMLMCHFDTIISSVISQLSCPKSAVRLAAVSALANWALLLLKHAESNAKAAGLGRSSREDVTSALLQRLKETRDFSEYNEPTKIRLLQTIVTLMWGDAAVIEVAKGCDVVATVSRIKDTVVDESGKAIARDIMGMADAMQ</sequence>
<accession>F1KVI9</accession>
<dbReference type="CDD" id="cd00200">
    <property type="entry name" value="WD40"/>
    <property type="match status" value="1"/>
</dbReference>
<protein>
    <submittedName>
        <fullName evidence="9">Phospholipase A-2-activating protein</fullName>
    </submittedName>
</protein>
<dbReference type="PROSITE" id="PS50294">
    <property type="entry name" value="WD_REPEATS_REGION"/>
    <property type="match status" value="3"/>
</dbReference>
<evidence type="ECO:0000313" key="9">
    <source>
        <dbReference type="EMBL" id="ADY41893.1"/>
    </source>
</evidence>
<dbReference type="SUPFAM" id="SSF50978">
    <property type="entry name" value="WD40 repeat-like"/>
    <property type="match status" value="1"/>
</dbReference>
<feature type="domain" description="PFU" evidence="7">
    <location>
        <begin position="385"/>
        <end position="486"/>
    </location>
</feature>
<dbReference type="GO" id="GO:0043161">
    <property type="term" value="P:proteasome-mediated ubiquitin-dependent protein catabolic process"/>
    <property type="evidence" value="ECO:0007669"/>
    <property type="project" value="TreeGrafter"/>
</dbReference>
<evidence type="ECO:0000256" key="4">
    <source>
        <dbReference type="ARBA" id="ARBA00022574"/>
    </source>
</evidence>
<evidence type="ECO:0000256" key="6">
    <source>
        <dbReference type="PROSITE-ProRule" id="PRU00221"/>
    </source>
</evidence>
<feature type="repeat" description="WD" evidence="6">
    <location>
        <begin position="145"/>
        <end position="178"/>
    </location>
</feature>
<feature type="repeat" description="WD" evidence="6">
    <location>
        <begin position="186"/>
        <end position="226"/>
    </location>
</feature>
<keyword evidence="5" id="KW-0677">Repeat</keyword>
<dbReference type="Pfam" id="PF00400">
    <property type="entry name" value="WD40"/>
    <property type="match status" value="4"/>
</dbReference>
<evidence type="ECO:0000256" key="1">
    <source>
        <dbReference type="ARBA" id="ARBA00004496"/>
    </source>
</evidence>
<comment type="subcellular location">
    <subcellularLocation>
        <location evidence="1">Cytoplasm</location>
    </subcellularLocation>
</comment>
<dbReference type="Pfam" id="PF08324">
    <property type="entry name" value="PUL"/>
    <property type="match status" value="1"/>
</dbReference>
<keyword evidence="4 6" id="KW-0853">WD repeat</keyword>
<feature type="repeat" description="WD" evidence="6">
    <location>
        <begin position="103"/>
        <end position="144"/>
    </location>
</feature>
<dbReference type="PROSITE" id="PS51396">
    <property type="entry name" value="PUL"/>
    <property type="match status" value="1"/>
</dbReference>
<dbReference type="PROSITE" id="PS50082">
    <property type="entry name" value="WD_REPEATS_2"/>
    <property type="match status" value="4"/>
</dbReference>
<organism evidence="9">
    <name type="scientific">Ascaris suum</name>
    <name type="common">Pig roundworm</name>
    <name type="synonym">Ascaris lumbricoides</name>
    <dbReference type="NCBI Taxonomy" id="6253"/>
    <lineage>
        <taxon>Eukaryota</taxon>
        <taxon>Metazoa</taxon>
        <taxon>Ecdysozoa</taxon>
        <taxon>Nematoda</taxon>
        <taxon>Chromadorea</taxon>
        <taxon>Rhabditida</taxon>
        <taxon>Spirurina</taxon>
        <taxon>Ascaridomorpha</taxon>
        <taxon>Ascaridoidea</taxon>
        <taxon>Ascarididae</taxon>
        <taxon>Ascaris</taxon>
    </lineage>
</organism>
<dbReference type="InterPro" id="IPR015943">
    <property type="entry name" value="WD40/YVTN_repeat-like_dom_sf"/>
</dbReference>
<dbReference type="Pfam" id="PF09070">
    <property type="entry name" value="PFU"/>
    <property type="match status" value="2"/>
</dbReference>
<dbReference type="PROSITE" id="PS51394">
    <property type="entry name" value="PFU"/>
    <property type="match status" value="1"/>
</dbReference>
<evidence type="ECO:0000256" key="3">
    <source>
        <dbReference type="ARBA" id="ARBA00022490"/>
    </source>
</evidence>
<dbReference type="PANTHER" id="PTHR19849">
    <property type="entry name" value="PHOSPHOLIPASE A-2-ACTIVATING PROTEIN"/>
    <property type="match status" value="1"/>
</dbReference>
<dbReference type="SUPFAM" id="SSF48371">
    <property type="entry name" value="ARM repeat"/>
    <property type="match status" value="1"/>
</dbReference>
<keyword evidence="3" id="KW-0963">Cytoplasm</keyword>
<comment type="similarity">
    <text evidence="2">Belongs to the WD repeat PLAP family.</text>
</comment>
<dbReference type="EMBL" id="JI166584">
    <property type="protein sequence ID" value="ADY41893.1"/>
    <property type="molecule type" value="mRNA"/>
</dbReference>
<evidence type="ECO:0000256" key="2">
    <source>
        <dbReference type="ARBA" id="ARBA00008495"/>
    </source>
</evidence>
<dbReference type="InterPro" id="IPR016024">
    <property type="entry name" value="ARM-type_fold"/>
</dbReference>
<dbReference type="InterPro" id="IPR015155">
    <property type="entry name" value="PFU"/>
</dbReference>